<feature type="domain" description="tRNA intron endonuclease N-terminal" evidence="7">
    <location>
        <begin position="201"/>
        <end position="258"/>
    </location>
</feature>
<evidence type="ECO:0000256" key="5">
    <source>
        <dbReference type="SAM" id="MobiDB-lite"/>
    </source>
</evidence>
<dbReference type="STRING" id="797302.Halru_0150"/>
<evidence type="ECO:0000256" key="4">
    <source>
        <dbReference type="HAMAP-Rule" id="MF_01834"/>
    </source>
</evidence>
<dbReference type="GO" id="GO:0000213">
    <property type="term" value="F:tRNA-intron lyase activity"/>
    <property type="evidence" value="ECO:0007669"/>
    <property type="project" value="UniProtKB-UniRule"/>
</dbReference>
<dbReference type="KEGG" id="hru:Halru_0150"/>
<dbReference type="GeneID" id="14377690"/>
<evidence type="ECO:0000313" key="8">
    <source>
        <dbReference type="EMBL" id="AGB14802.1"/>
    </source>
</evidence>
<keyword evidence="1 4" id="KW-0819">tRNA processing</keyword>
<dbReference type="EC" id="4.6.1.16" evidence="4"/>
<dbReference type="InterPro" id="IPR036740">
    <property type="entry name" value="tRNA_intron_Endonuc_N_sf"/>
</dbReference>
<keyword evidence="2 4" id="KW-0456">Lyase</keyword>
<dbReference type="NCBIfam" id="NF006794">
    <property type="entry name" value="PRK09300.1-1"/>
    <property type="match status" value="1"/>
</dbReference>
<dbReference type="GO" id="GO:0006388">
    <property type="term" value="P:tRNA splicing, via endonucleolytic cleavage and ligation"/>
    <property type="evidence" value="ECO:0007669"/>
    <property type="project" value="UniProtKB-UniRule"/>
</dbReference>
<dbReference type="InterPro" id="IPR011856">
    <property type="entry name" value="tRNA_endonuc-like_dom_sf"/>
</dbReference>
<feature type="active site" evidence="4">
    <location>
        <position position="346"/>
    </location>
</feature>
<dbReference type="OrthoDB" id="46045at2157"/>
<dbReference type="Proteomes" id="UP000010846">
    <property type="component" value="Chromosome"/>
</dbReference>
<dbReference type="InterPro" id="IPR006677">
    <property type="entry name" value="tRNA_intron_Endonuc_cat-like"/>
</dbReference>
<evidence type="ECO:0000256" key="3">
    <source>
        <dbReference type="ARBA" id="ARBA00024798"/>
    </source>
</evidence>
<evidence type="ECO:0000256" key="1">
    <source>
        <dbReference type="ARBA" id="ARBA00022694"/>
    </source>
</evidence>
<comment type="function">
    <text evidence="4">Endonuclease that removes tRNA introns. Cleaves pre-tRNA at the 5' and 3' splice sites to release the intron. The products are an intron and two tRNA half-molecules bearing 2',3' cyclic phosphate and 5'-OH termini. Recognizes a pseudosymmetric substrate in which 2 bulged loops of 3 bases are separated by a stem of 4 bp.</text>
</comment>
<dbReference type="InterPro" id="IPR023516">
    <property type="entry name" value="tRNA_splic_arch_long"/>
</dbReference>
<feature type="domain" description="tRNA intron endonuclease N-terminal" evidence="7">
    <location>
        <begin position="4"/>
        <end position="68"/>
    </location>
</feature>
<name>L0IA54_HALRX</name>
<sequence length="377" mass="41348">MALEGELDSDVVRLGGDARQRFHDARGYGYPLSGNEIALSPVEAAHLLYTDNIDGVRVDGERVGFRGFTAREPGVDFAVRYLVYADLRARGLYLSPAREPWIDPDAFDGVDDDTDFAVYPRGKGPNDGELEYALRVLGERTDVPATALEPGVLAVVDEESEITYLEVATPTVTGDSVRVTDPGLVPLGTDGMDPSETGVGADLLEDRVVIWNPPTALYERTFYGQPLEGREYDGETPTIQCSLLEAAHLASVGVLDLDPGAVRERGRAVEGDRFDRRLRVYTALRERGVVPKTGYKFGADFRTYATVDTVDDLGHSEHLIRVVPSTHDFEPRDLSLDVRLAHGVRKTMVVALVTDEPAHPDDPAEGISWRSVERLTP</sequence>
<gene>
    <name evidence="4" type="primary">endA</name>
    <name evidence="8" type="ordered locus">Halru_0150</name>
</gene>
<dbReference type="SUPFAM" id="SSF55267">
    <property type="entry name" value="tRNA-intron endonuclease N-terminal domain-like"/>
    <property type="match status" value="2"/>
</dbReference>
<keyword evidence="8" id="KW-0378">Hydrolase</keyword>
<dbReference type="PANTHER" id="PTHR21227:SF0">
    <property type="entry name" value="TRNA-SPLICING ENDONUCLEASE SUBUNIT SEN2"/>
    <property type="match status" value="1"/>
</dbReference>
<keyword evidence="8" id="KW-0255">Endonuclease</keyword>
<dbReference type="PANTHER" id="PTHR21227">
    <property type="entry name" value="TRNA-SPLICING ENDONUCLEASE SUBUNIT SEN2"/>
    <property type="match status" value="1"/>
</dbReference>
<dbReference type="HOGENOM" id="CLU_791347_0_0_2"/>
<evidence type="ECO:0000259" key="6">
    <source>
        <dbReference type="Pfam" id="PF01974"/>
    </source>
</evidence>
<dbReference type="GO" id="GO:0003676">
    <property type="term" value="F:nucleic acid binding"/>
    <property type="evidence" value="ECO:0007669"/>
    <property type="project" value="InterPro"/>
</dbReference>
<organism evidence="8 9">
    <name type="scientific">Halovivax ruber (strain DSM 18193 / JCM 13892 / XH-70)</name>
    <dbReference type="NCBI Taxonomy" id="797302"/>
    <lineage>
        <taxon>Archaea</taxon>
        <taxon>Methanobacteriati</taxon>
        <taxon>Methanobacteriota</taxon>
        <taxon>Stenosarchaea group</taxon>
        <taxon>Halobacteria</taxon>
        <taxon>Halobacteriales</taxon>
        <taxon>Natrialbaceae</taxon>
        <taxon>Halovivax</taxon>
    </lineage>
</organism>
<comment type="function">
    <text evidence="3">Endonuclease that removes tRNA introns. Cleaves pre-tRNA at the 5'- and 3'-splice sites to release the intron. The products are an intron and two tRNA half-molecules bearing 2',3' cyclic phosphate and 5'-OH termini. Recognizes a pseudosymmetric substrate in which 2 bulged loops of 3 bases are separated by a stem of 4 bp.</text>
</comment>
<evidence type="ECO:0000256" key="2">
    <source>
        <dbReference type="ARBA" id="ARBA00023239"/>
    </source>
</evidence>
<feature type="active site" evidence="4">
    <location>
        <position position="315"/>
    </location>
</feature>
<comment type="subunit">
    <text evidence="4">Homodimer.</text>
</comment>
<comment type="catalytic activity">
    <reaction evidence="4">
        <text>pretRNA = a 3'-half-tRNA molecule with a 5'-OH end + a 5'-half-tRNA molecule with a 2',3'-cyclic phosphate end + an intron with a 2',3'-cyclic phosphate and a 5'-hydroxyl terminus.</text>
        <dbReference type="EC" id="4.6.1.16"/>
    </reaction>
</comment>
<comment type="similarity">
    <text evidence="4">Belongs to the tRNA-intron endonuclease family. Archaeal long subfamily.</text>
</comment>
<feature type="active site" evidence="4">
    <location>
        <position position="304"/>
    </location>
</feature>
<keyword evidence="9" id="KW-1185">Reference proteome</keyword>
<dbReference type="InterPro" id="IPR036167">
    <property type="entry name" value="tRNA_intron_Endo_cat-like_sf"/>
</dbReference>
<dbReference type="EMBL" id="CP003050">
    <property type="protein sequence ID" value="AGB14802.1"/>
    <property type="molecule type" value="Genomic_DNA"/>
</dbReference>
<proteinExistence type="inferred from homology"/>
<evidence type="ECO:0000259" key="7">
    <source>
        <dbReference type="Pfam" id="PF02778"/>
    </source>
</evidence>
<dbReference type="eggNOG" id="arCOG01701">
    <property type="taxonomic scope" value="Archaea"/>
</dbReference>
<dbReference type="RefSeq" id="WP_015299501.1">
    <property type="nucleotide sequence ID" value="NC_019964.1"/>
</dbReference>
<dbReference type="Gene3D" id="3.40.1350.10">
    <property type="match status" value="2"/>
</dbReference>
<dbReference type="CDD" id="cd22363">
    <property type="entry name" value="tRNA-intron_lyase_C"/>
    <property type="match status" value="2"/>
</dbReference>
<accession>L0IA54</accession>
<dbReference type="Pfam" id="PF01974">
    <property type="entry name" value="tRNA_int_endo"/>
    <property type="match status" value="1"/>
</dbReference>
<feature type="region of interest" description="Disordered" evidence="5">
    <location>
        <begin position="356"/>
        <end position="377"/>
    </location>
</feature>
<dbReference type="GO" id="GO:0005737">
    <property type="term" value="C:cytoplasm"/>
    <property type="evidence" value="ECO:0007669"/>
    <property type="project" value="TreeGrafter"/>
</dbReference>
<dbReference type="HAMAP" id="MF_01834">
    <property type="entry name" value="EndA_long"/>
    <property type="match status" value="1"/>
</dbReference>
<dbReference type="NCBIfam" id="TIGR00324">
    <property type="entry name" value="endA"/>
    <property type="match status" value="1"/>
</dbReference>
<dbReference type="Gene3D" id="3.40.1170.20">
    <property type="entry name" value="tRNA intron endonuclease, N-terminal domain"/>
    <property type="match status" value="2"/>
</dbReference>
<dbReference type="SUPFAM" id="SSF53032">
    <property type="entry name" value="tRNA-intron endonuclease catalytic domain-like"/>
    <property type="match status" value="2"/>
</dbReference>
<dbReference type="InterPro" id="IPR006676">
    <property type="entry name" value="tRNA_splic"/>
</dbReference>
<keyword evidence="8" id="KW-0540">Nuclease</keyword>
<dbReference type="InterPro" id="IPR006678">
    <property type="entry name" value="tRNA_intron_Endonuc_N"/>
</dbReference>
<dbReference type="Pfam" id="PF02778">
    <property type="entry name" value="tRNA_int_endo_N"/>
    <property type="match status" value="2"/>
</dbReference>
<dbReference type="AlphaFoldDB" id="L0IA54"/>
<evidence type="ECO:0000313" key="9">
    <source>
        <dbReference type="Proteomes" id="UP000010846"/>
    </source>
</evidence>
<feature type="domain" description="tRNA intron endonuclease catalytic" evidence="6">
    <location>
        <begin position="274"/>
        <end position="356"/>
    </location>
</feature>
<reference evidence="8" key="1">
    <citation type="submission" date="2011-09" db="EMBL/GenBank/DDBJ databases">
        <title>Complete sequence of Halovivax ruber XH-70.</title>
        <authorList>
            <consortium name="US DOE Joint Genome Institute"/>
            <person name="Lucas S."/>
            <person name="Han J."/>
            <person name="Lapidus A."/>
            <person name="Cheng J.-F."/>
            <person name="Goodwin L."/>
            <person name="Pitluck S."/>
            <person name="Peters L."/>
            <person name="Mikhailova N."/>
            <person name="Davenport K."/>
            <person name="Detter J.C."/>
            <person name="Han C."/>
            <person name="Tapia R."/>
            <person name="Land M."/>
            <person name="Hauser L."/>
            <person name="Kyrpides N."/>
            <person name="Ivanova N."/>
            <person name="Pagani I."/>
            <person name="Sproer C."/>
            <person name="Anderson I."/>
            <person name="Woyke T."/>
        </authorList>
    </citation>
    <scope>NUCLEOTIDE SEQUENCE</scope>
    <source>
        <strain evidence="8">XH-70</strain>
    </source>
</reference>
<protein>
    <recommendedName>
        <fullName evidence="4">tRNA-splicing endonuclease</fullName>
        <ecNumber evidence="4">4.6.1.16</ecNumber>
    </recommendedName>
    <alternativeName>
        <fullName evidence="4">tRNA-intron endonuclease</fullName>
    </alternativeName>
</protein>